<dbReference type="SMART" id="SM00191">
    <property type="entry name" value="Int_alpha"/>
    <property type="match status" value="7"/>
</dbReference>
<dbReference type="EMBL" id="CP017708">
    <property type="protein sequence ID" value="WAN69703.1"/>
    <property type="molecule type" value="Genomic_DNA"/>
</dbReference>
<dbReference type="Gene3D" id="2.130.10.130">
    <property type="entry name" value="Integrin alpha, N-terminal"/>
    <property type="match status" value="4"/>
</dbReference>
<sequence>MADFNKDGFDDLVVGAPGEAPGSAPKSGFAFVFNGSQNGLVARQGLGQAGLGANEAGDRFGESLAVGDFNGDGFDDLVVGAPGEAPGSAPKSGFAFVFNGSQNGLVASQGLSQAGLGANEADDRFGESLAVGDFNGDGFDDLVVGAPGEAPGSAPKSGFAFVFNGSQNGLVASQGLSQAGLGANEADDRFGESLAVGDFNGDGFDDLVVGAPGEAPGSAPKSGFAFVFNGSQNGLVARQGLGQAGLGANEADDRFGESLAVGDFNGDGFDDLVVGAPGEAPGSAPKSGFAFVFNGSQNGLVASQGLSQAGLGANEAGDRFGESLAVGDFNGDGFDDLVVGAPGEAPGSAPKSGFAFVFNGSQNGLVASQGLSQAGLGANEAGDRFGESLAVGDFNGDGFDDLGVGAPGEAPGSDPKSGFAFIFHGSANGLVPSQGLDQAGLGANEAGDLFGAALA</sequence>
<keyword evidence="2" id="KW-0677">Repeat</keyword>
<dbReference type="InterPro" id="IPR000413">
    <property type="entry name" value="Integrin_alpha"/>
</dbReference>
<keyword evidence="4" id="KW-0325">Glycoprotein</keyword>
<dbReference type="InterPro" id="IPR013519">
    <property type="entry name" value="Int_alpha_beta-p"/>
</dbReference>
<dbReference type="GO" id="GO:0008305">
    <property type="term" value="C:integrin complex"/>
    <property type="evidence" value="ECO:0007669"/>
    <property type="project" value="InterPro"/>
</dbReference>
<evidence type="ECO:0000256" key="1">
    <source>
        <dbReference type="ARBA" id="ARBA00022729"/>
    </source>
</evidence>
<evidence type="ECO:0000256" key="4">
    <source>
        <dbReference type="ARBA" id="ARBA00023180"/>
    </source>
</evidence>
<evidence type="ECO:0000256" key="2">
    <source>
        <dbReference type="ARBA" id="ARBA00022737"/>
    </source>
</evidence>
<organism evidence="5">
    <name type="scientific">Moorena producens (strain JHB)</name>
    <dbReference type="NCBI Taxonomy" id="1454205"/>
    <lineage>
        <taxon>Bacteria</taxon>
        <taxon>Bacillati</taxon>
        <taxon>Cyanobacteriota</taxon>
        <taxon>Cyanophyceae</taxon>
        <taxon>Coleofasciculales</taxon>
        <taxon>Coleofasciculaceae</taxon>
        <taxon>Moorena</taxon>
    </lineage>
</organism>
<name>A0A9Q9SU73_MOOP1</name>
<keyword evidence="1" id="KW-0732">Signal</keyword>
<accession>A0A9Q9SU73</accession>
<evidence type="ECO:0000256" key="3">
    <source>
        <dbReference type="ARBA" id="ARBA00022801"/>
    </source>
</evidence>
<dbReference type="PANTHER" id="PTHR23221:SF7">
    <property type="entry name" value="PHOSPHATIDYLINOSITOL-GLYCAN-SPECIFIC PHOSPHOLIPASE D"/>
    <property type="match status" value="1"/>
</dbReference>
<reference evidence="5" key="1">
    <citation type="journal article" date="2017" name="Proc. Natl. Acad. Sci. U.S.A.">
        <title>Comparative genomics uncovers the prolific and distinctive metabolic potential of the cyanobacterial genus Moorea.</title>
        <authorList>
            <person name="Leao T."/>
            <person name="Castelao G."/>
            <person name="Korobeynikov A."/>
            <person name="Monroe E.A."/>
            <person name="Podell S."/>
            <person name="Glukhov E."/>
            <person name="Allen E.E."/>
            <person name="Gerwick W.H."/>
            <person name="Gerwick L."/>
        </authorList>
    </citation>
    <scope>NUCLEOTIDE SEQUENCE</scope>
    <source>
        <strain evidence="5">JHB</strain>
    </source>
</reference>
<dbReference type="PRINTS" id="PR01185">
    <property type="entry name" value="INTEGRINA"/>
</dbReference>
<dbReference type="GO" id="GO:0016787">
    <property type="term" value="F:hydrolase activity"/>
    <property type="evidence" value="ECO:0007669"/>
    <property type="project" value="UniProtKB-KW"/>
</dbReference>
<proteinExistence type="predicted"/>
<protein>
    <submittedName>
        <fullName evidence="5">FG-GAP repeat protein</fullName>
    </submittedName>
</protein>
<dbReference type="Pfam" id="PF01839">
    <property type="entry name" value="FG-GAP"/>
    <property type="match status" value="7"/>
</dbReference>
<keyword evidence="3" id="KW-0378">Hydrolase</keyword>
<dbReference type="Proteomes" id="UP000176944">
    <property type="component" value="Chromosome"/>
</dbReference>
<dbReference type="InterPro" id="IPR028994">
    <property type="entry name" value="Integrin_alpha_N"/>
</dbReference>
<evidence type="ECO:0000313" key="5">
    <source>
        <dbReference type="EMBL" id="WAN69703.1"/>
    </source>
</evidence>
<dbReference type="PANTHER" id="PTHR23221">
    <property type="entry name" value="GLYCOSYLPHOSPHATIDYLINOSITOL PHOSPHOLIPASE D"/>
    <property type="match status" value="1"/>
</dbReference>
<gene>
    <name evidence="5" type="ORF">BJP36_37045</name>
</gene>
<dbReference type="SUPFAM" id="SSF69318">
    <property type="entry name" value="Integrin alpha N-terminal domain"/>
    <property type="match status" value="1"/>
</dbReference>
<dbReference type="AlphaFoldDB" id="A0A9Q9SU73"/>
<reference evidence="5" key="2">
    <citation type="submission" date="2022-10" db="EMBL/GenBank/DDBJ databases">
        <authorList>
            <person name="Ngo T.-E."/>
        </authorList>
    </citation>
    <scope>NUCLEOTIDE SEQUENCE</scope>
    <source>
        <strain evidence="5">JHB</strain>
    </source>
</reference>
<dbReference type="GO" id="GO:0007155">
    <property type="term" value="P:cell adhesion"/>
    <property type="evidence" value="ECO:0007669"/>
    <property type="project" value="InterPro"/>
</dbReference>
<dbReference type="InterPro" id="IPR013517">
    <property type="entry name" value="FG-GAP"/>
</dbReference>
<dbReference type="PROSITE" id="PS51470">
    <property type="entry name" value="FG_GAP"/>
    <property type="match status" value="7"/>
</dbReference>